<accession>A0A7X3FS57</accession>
<reference evidence="1 2" key="1">
    <citation type="submission" date="2019-12" db="EMBL/GenBank/DDBJ databases">
        <title>Devosia maris sp. nov., isolated from the deep seawater.</title>
        <authorList>
            <person name="Liu Y."/>
        </authorList>
    </citation>
    <scope>NUCLEOTIDE SEQUENCE [LARGE SCALE GENOMIC DNA]</scope>
    <source>
        <strain evidence="1 2">L53-10-65</strain>
    </source>
</reference>
<name>A0A7X3FS57_9HYPH</name>
<dbReference type="EMBL" id="WQRF01000003">
    <property type="protein sequence ID" value="MVS99774.1"/>
    <property type="molecule type" value="Genomic_DNA"/>
</dbReference>
<protein>
    <submittedName>
        <fullName evidence="1">Uncharacterized protein</fullName>
    </submittedName>
</protein>
<proteinExistence type="predicted"/>
<sequence length="80" mass="8614">MTEMDSYGRHEALHMASFLSRAVASELCEHQQVQANPDWKALADGAAESLWALYQAIATIHLETGAVKGSGIPVSDKDEG</sequence>
<organism evidence="1 2">
    <name type="scientific">Devosia marina</name>
    <dbReference type="NCBI Taxonomy" id="2683198"/>
    <lineage>
        <taxon>Bacteria</taxon>
        <taxon>Pseudomonadati</taxon>
        <taxon>Pseudomonadota</taxon>
        <taxon>Alphaproteobacteria</taxon>
        <taxon>Hyphomicrobiales</taxon>
        <taxon>Devosiaceae</taxon>
        <taxon>Devosia</taxon>
    </lineage>
</organism>
<evidence type="ECO:0000313" key="1">
    <source>
        <dbReference type="EMBL" id="MVS99774.1"/>
    </source>
</evidence>
<gene>
    <name evidence="1" type="ORF">GO014_12145</name>
</gene>
<dbReference type="Proteomes" id="UP000438106">
    <property type="component" value="Unassembled WGS sequence"/>
</dbReference>
<dbReference type="RefSeq" id="WP_157290565.1">
    <property type="nucleotide sequence ID" value="NZ_WQRF01000003.1"/>
</dbReference>
<comment type="caution">
    <text evidence="1">The sequence shown here is derived from an EMBL/GenBank/DDBJ whole genome shotgun (WGS) entry which is preliminary data.</text>
</comment>
<dbReference type="AlphaFoldDB" id="A0A7X3FS57"/>
<keyword evidence="2" id="KW-1185">Reference proteome</keyword>
<evidence type="ECO:0000313" key="2">
    <source>
        <dbReference type="Proteomes" id="UP000438106"/>
    </source>
</evidence>